<gene>
    <name evidence="20" type="primary">ORF95486</name>
</gene>
<keyword evidence="10" id="KW-0325">Glycoprotein</keyword>
<feature type="transmembrane region" description="Helical" evidence="18">
    <location>
        <begin position="274"/>
        <end position="293"/>
    </location>
</feature>
<evidence type="ECO:0000256" key="16">
    <source>
        <dbReference type="ARBA" id="ARBA00068050"/>
    </source>
</evidence>
<accession>A0A0B7A3B0</accession>
<keyword evidence="2" id="KW-0813">Transport</keyword>
<feature type="transmembrane region" description="Helical" evidence="18">
    <location>
        <begin position="119"/>
        <end position="140"/>
    </location>
</feature>
<evidence type="ECO:0000256" key="11">
    <source>
        <dbReference type="ARBA" id="ARBA00035075"/>
    </source>
</evidence>
<dbReference type="PANTHER" id="PTHR10924:SF4">
    <property type="entry name" value="GH15861P"/>
    <property type="match status" value="1"/>
</dbReference>
<comment type="catalytic activity">
    <reaction evidence="13">
        <text>ethanolamine(in) = ethanolamine(out)</text>
        <dbReference type="Rhea" id="RHEA:32747"/>
        <dbReference type="ChEBI" id="CHEBI:57603"/>
    </reaction>
</comment>
<dbReference type="GO" id="GO:0020037">
    <property type="term" value="F:heme binding"/>
    <property type="evidence" value="ECO:0007669"/>
    <property type="project" value="TreeGrafter"/>
</dbReference>
<dbReference type="PROSITE" id="PS50850">
    <property type="entry name" value="MFS"/>
    <property type="match status" value="1"/>
</dbReference>
<evidence type="ECO:0000256" key="10">
    <source>
        <dbReference type="ARBA" id="ARBA00023180"/>
    </source>
</evidence>
<dbReference type="GO" id="GO:0097037">
    <property type="term" value="P:heme export"/>
    <property type="evidence" value="ECO:0007669"/>
    <property type="project" value="TreeGrafter"/>
</dbReference>
<feature type="transmembrane region" description="Helical" evidence="18">
    <location>
        <begin position="313"/>
        <end position="333"/>
    </location>
</feature>
<feature type="transmembrane region" description="Helical" evidence="18">
    <location>
        <begin position="407"/>
        <end position="427"/>
    </location>
</feature>
<dbReference type="InterPro" id="IPR020846">
    <property type="entry name" value="MFS_dom"/>
</dbReference>
<keyword evidence="3" id="KW-1003">Cell membrane</keyword>
<feature type="transmembrane region" description="Helical" evidence="18">
    <location>
        <begin position="44"/>
        <end position="62"/>
    </location>
</feature>
<feature type="transmembrane region" description="Helical" evidence="18">
    <location>
        <begin position="345"/>
        <end position="362"/>
    </location>
</feature>
<keyword evidence="6 18" id="KW-1133">Transmembrane helix</keyword>
<keyword evidence="9" id="KW-0675">Receptor</keyword>
<evidence type="ECO:0000256" key="9">
    <source>
        <dbReference type="ARBA" id="ARBA00023170"/>
    </source>
</evidence>
<evidence type="ECO:0000256" key="3">
    <source>
        <dbReference type="ARBA" id="ARBA00022475"/>
    </source>
</evidence>
<keyword evidence="8 18" id="KW-0472">Membrane</keyword>
<evidence type="ECO:0000256" key="5">
    <source>
        <dbReference type="ARBA" id="ARBA00022692"/>
    </source>
</evidence>
<evidence type="ECO:0000256" key="14">
    <source>
        <dbReference type="ARBA" id="ARBA00046338"/>
    </source>
</evidence>
<dbReference type="GO" id="GO:0043249">
    <property type="term" value="P:erythrocyte maturation"/>
    <property type="evidence" value="ECO:0007669"/>
    <property type="project" value="UniProtKB-KW"/>
</dbReference>
<comment type="catalytic activity">
    <reaction evidence="11">
        <text>heme b(in) = heme b(out)</text>
        <dbReference type="Rhea" id="RHEA:75443"/>
        <dbReference type="ChEBI" id="CHEBI:60344"/>
    </reaction>
</comment>
<reference evidence="20" key="1">
    <citation type="submission" date="2014-12" db="EMBL/GenBank/DDBJ databases">
        <title>Insight into the proteome of Arion vulgaris.</title>
        <authorList>
            <person name="Aradska J."/>
            <person name="Bulat T."/>
            <person name="Smidak R."/>
            <person name="Sarate P."/>
            <person name="Gangsoo J."/>
            <person name="Sialana F."/>
            <person name="Bilban M."/>
            <person name="Lubec G."/>
        </authorList>
    </citation>
    <scope>NUCLEOTIDE SEQUENCE</scope>
    <source>
        <tissue evidence="20">Skin</tissue>
    </source>
</reference>
<comment type="catalytic activity">
    <reaction evidence="12">
        <text>choline(out) = choline(in)</text>
        <dbReference type="Rhea" id="RHEA:32751"/>
        <dbReference type="ChEBI" id="CHEBI:15354"/>
    </reaction>
</comment>
<dbReference type="GO" id="GO:0031966">
    <property type="term" value="C:mitochondrial membrane"/>
    <property type="evidence" value="ECO:0007669"/>
    <property type="project" value="UniProtKB-ARBA"/>
</dbReference>
<dbReference type="Gene3D" id="1.20.1250.20">
    <property type="entry name" value="MFS general substrate transporter like domains"/>
    <property type="match status" value="1"/>
</dbReference>
<dbReference type="CDD" id="cd17398">
    <property type="entry name" value="MFS_FLVCR_like"/>
    <property type="match status" value="1"/>
</dbReference>
<dbReference type="FunFam" id="1.20.1250.20:FF:000184">
    <property type="entry name" value="Feline leukemia virus subgroup C receptor-related protein 1"/>
    <property type="match status" value="1"/>
</dbReference>
<protein>
    <recommendedName>
        <fullName evidence="16">Choline/ethanolamine transporter FLVCR1</fullName>
    </recommendedName>
    <alternativeName>
        <fullName evidence="17">Heme transporter FLVCR1</fullName>
    </alternativeName>
</protein>
<keyword evidence="7" id="KW-0265">Erythrocyte maturation</keyword>
<sequence length="502" mass="55157">MCKHKMGLTESKPESTDTVENGAIFIPSIKTPIETPPHVYRRRWLMLMLFVLYSFSNAFQWIHLNIIADVISSYYNQSLPQDDFQRNTAIDWLSMVYMLAYIPFIIPATWLLDKKGLRVCCIVGSLLNAVGAWLKCASVSPDRFGLLMFAQTLCAISQLWVLAIPTRLAAVWFGQGEVSTATSIGVFGNQVGVAVGFLLPPIIVPKSDNLDTMSTDFSIMYYSTAGFATIVFFCLIIFFQDKPPHPPSRAQQLAVEAAANENYIQSLKHLVKNIGFILLAIAYGINTGSYYALSTVLNTIVLHYFPGEGENAGRIGLTIVLMGVLGSILAGIWLDKTKTFKGTTVAIYFFTLLGTVAFTFTLGLDLLWVVFITAGSLGFFMTGYLPVGYEFAAELTFPQAEGTSSGLLSASAQVFGIIYTLAMRSMMESISVLSANITICASLLLGGILTAVIKPDYRRQAAGKVVIIETLKEIEIVTPEPIKIETPEPIKNDVKTKETERL</sequence>
<name>A0A0B7A3B0_9EUPU</name>
<evidence type="ECO:0000313" key="20">
    <source>
        <dbReference type="EMBL" id="CEK75419.1"/>
    </source>
</evidence>
<dbReference type="PANTHER" id="PTHR10924">
    <property type="entry name" value="MAJOR FACILITATOR SUPERFAMILY PROTEIN-RELATED"/>
    <property type="match status" value="1"/>
</dbReference>
<dbReference type="InterPro" id="IPR011701">
    <property type="entry name" value="MFS"/>
</dbReference>
<evidence type="ECO:0000256" key="8">
    <source>
        <dbReference type="ARBA" id="ARBA00023136"/>
    </source>
</evidence>
<evidence type="ECO:0000259" key="19">
    <source>
        <dbReference type="PROSITE" id="PS50850"/>
    </source>
</evidence>
<feature type="transmembrane region" description="Helical" evidence="18">
    <location>
        <begin position="219"/>
        <end position="239"/>
    </location>
</feature>
<feature type="domain" description="Major facilitator superfamily (MFS) profile" evidence="19">
    <location>
        <begin position="46"/>
        <end position="458"/>
    </location>
</feature>
<evidence type="ECO:0000256" key="7">
    <source>
        <dbReference type="ARBA" id="ARBA00023057"/>
    </source>
</evidence>
<evidence type="ECO:0000256" key="1">
    <source>
        <dbReference type="ARBA" id="ARBA00004651"/>
    </source>
</evidence>
<feature type="transmembrane region" description="Helical" evidence="18">
    <location>
        <begin position="433"/>
        <end position="453"/>
    </location>
</feature>
<dbReference type="InterPro" id="IPR036259">
    <property type="entry name" value="MFS_trans_sf"/>
</dbReference>
<dbReference type="GO" id="GO:0005886">
    <property type="term" value="C:plasma membrane"/>
    <property type="evidence" value="ECO:0007669"/>
    <property type="project" value="UniProtKB-SubCell"/>
</dbReference>
<comment type="function">
    <text evidence="15">Uniporter that mediates the transport of extracellular choline and ethanolamine into cells, thereby playing a key role in phospholipid biosynthesis. Choline and ethanolamine are the precursors of phosphatidylcholine and phosphatidylethanolamine, respectively, the two most abundant phospholipids. Transport is not coupled with proton transport and is exclusively driven by the choline (or ethanolamine) gradient across the plasma membrane. Also acts as a heme b transporter that mediates heme efflux from the cytoplasm to the extracellular compartment.</text>
</comment>
<evidence type="ECO:0000256" key="2">
    <source>
        <dbReference type="ARBA" id="ARBA00022448"/>
    </source>
</evidence>
<feature type="transmembrane region" description="Helical" evidence="18">
    <location>
        <begin position="178"/>
        <end position="199"/>
    </location>
</feature>
<feature type="transmembrane region" description="Helical" evidence="18">
    <location>
        <begin position="368"/>
        <end position="387"/>
    </location>
</feature>
<keyword evidence="5 18" id="KW-0812">Transmembrane</keyword>
<feature type="transmembrane region" description="Helical" evidence="18">
    <location>
        <begin position="146"/>
        <end position="166"/>
    </location>
</feature>
<evidence type="ECO:0000256" key="13">
    <source>
        <dbReference type="ARBA" id="ARBA00045087"/>
    </source>
</evidence>
<dbReference type="SUPFAM" id="SSF103473">
    <property type="entry name" value="MFS general substrate transporter"/>
    <property type="match status" value="1"/>
</dbReference>
<dbReference type="GO" id="GO:0015232">
    <property type="term" value="F:heme transmembrane transporter activity"/>
    <property type="evidence" value="ECO:0007669"/>
    <property type="project" value="UniProtKB-ARBA"/>
</dbReference>
<evidence type="ECO:0000256" key="17">
    <source>
        <dbReference type="ARBA" id="ARBA00080886"/>
    </source>
</evidence>
<evidence type="ECO:0000256" key="6">
    <source>
        <dbReference type="ARBA" id="ARBA00022989"/>
    </source>
</evidence>
<dbReference type="EMBL" id="HACG01028554">
    <property type="protein sequence ID" value="CEK75419.1"/>
    <property type="molecule type" value="Transcribed_RNA"/>
</dbReference>
<dbReference type="AlphaFoldDB" id="A0A0B7A3B0"/>
<dbReference type="Pfam" id="PF07690">
    <property type="entry name" value="MFS_1"/>
    <property type="match status" value="1"/>
</dbReference>
<dbReference type="GO" id="GO:0006783">
    <property type="term" value="P:heme biosynthetic process"/>
    <property type="evidence" value="ECO:0007669"/>
    <property type="project" value="UniProtKB-ARBA"/>
</dbReference>
<organism evidence="20">
    <name type="scientific">Arion vulgaris</name>
    <dbReference type="NCBI Taxonomy" id="1028688"/>
    <lineage>
        <taxon>Eukaryota</taxon>
        <taxon>Metazoa</taxon>
        <taxon>Spiralia</taxon>
        <taxon>Lophotrochozoa</taxon>
        <taxon>Mollusca</taxon>
        <taxon>Gastropoda</taxon>
        <taxon>Heterobranchia</taxon>
        <taxon>Euthyneura</taxon>
        <taxon>Panpulmonata</taxon>
        <taxon>Eupulmonata</taxon>
        <taxon>Stylommatophora</taxon>
        <taxon>Helicina</taxon>
        <taxon>Arionoidea</taxon>
        <taxon>Arionidae</taxon>
        <taxon>Arion</taxon>
    </lineage>
</organism>
<feature type="transmembrane region" description="Helical" evidence="18">
    <location>
        <begin position="92"/>
        <end position="112"/>
    </location>
</feature>
<evidence type="ECO:0000256" key="4">
    <source>
        <dbReference type="ARBA" id="ARBA00022553"/>
    </source>
</evidence>
<comment type="similarity">
    <text evidence="14">Belongs to the major facilitator superfamily. Feline leukemia virus subgroup C receptor (TC 2.A.1.28.1) family.</text>
</comment>
<evidence type="ECO:0000256" key="12">
    <source>
        <dbReference type="ARBA" id="ARBA00036811"/>
    </source>
</evidence>
<comment type="subcellular location">
    <subcellularLocation>
        <location evidence="1">Cell membrane</location>
        <topology evidence="1">Multi-pass membrane protein</topology>
    </subcellularLocation>
</comment>
<keyword evidence="4" id="KW-0597">Phosphoprotein</keyword>
<evidence type="ECO:0000256" key="18">
    <source>
        <dbReference type="SAM" id="Phobius"/>
    </source>
</evidence>
<evidence type="ECO:0000256" key="15">
    <source>
        <dbReference type="ARBA" id="ARBA00060240"/>
    </source>
</evidence>
<dbReference type="InterPro" id="IPR049680">
    <property type="entry name" value="FLVCR1-2_SLC49-like"/>
</dbReference>
<proteinExistence type="inferred from homology"/>